<proteinExistence type="predicted"/>
<keyword evidence="3" id="KW-1185">Reference proteome</keyword>
<reference evidence="2 3" key="1">
    <citation type="submission" date="2023-07" db="EMBL/GenBank/DDBJ databases">
        <title>Sorghum-associated microbial communities from plants grown in Nebraska, USA.</title>
        <authorList>
            <person name="Schachtman D."/>
        </authorList>
    </citation>
    <scope>NUCLEOTIDE SEQUENCE [LARGE SCALE GENOMIC DNA]</scope>
    <source>
        <strain evidence="2 3">BE167</strain>
    </source>
</reference>
<gene>
    <name evidence="2" type="ORF">J2X01_002945</name>
</gene>
<keyword evidence="1" id="KW-0812">Transmembrane</keyword>
<organism evidence="2 3">
    <name type="scientific">Arthrobacter ginsengisoli</name>
    <dbReference type="NCBI Taxonomy" id="1356565"/>
    <lineage>
        <taxon>Bacteria</taxon>
        <taxon>Bacillati</taxon>
        <taxon>Actinomycetota</taxon>
        <taxon>Actinomycetes</taxon>
        <taxon>Micrococcales</taxon>
        <taxon>Micrococcaceae</taxon>
        <taxon>Arthrobacter</taxon>
    </lineage>
</organism>
<feature type="transmembrane region" description="Helical" evidence="1">
    <location>
        <begin position="36"/>
        <end position="58"/>
    </location>
</feature>
<keyword evidence="1" id="KW-1133">Transmembrane helix</keyword>
<protein>
    <submittedName>
        <fullName evidence="2">H+/gluconate symporter-like permease</fullName>
    </submittedName>
</protein>
<sequence length="93" mass="9744">MAPACLPASSLATPVQTFAPTYVNIGLNPVTIHRAIAISGGTSLLPHNGFLAVFNGLAGFKLKDSFVRGFISFHVPHYIGMVILVTMASFGLA</sequence>
<comment type="caution">
    <text evidence="2">The sequence shown here is derived from an EMBL/GenBank/DDBJ whole genome shotgun (WGS) entry which is preliminary data.</text>
</comment>
<feature type="transmembrane region" description="Helical" evidence="1">
    <location>
        <begin position="70"/>
        <end position="92"/>
    </location>
</feature>
<keyword evidence="1" id="KW-0472">Membrane</keyword>
<dbReference type="Proteomes" id="UP001252243">
    <property type="component" value="Unassembled WGS sequence"/>
</dbReference>
<name>A0ABU1UEW6_9MICC</name>
<accession>A0ABU1UEW6</accession>
<evidence type="ECO:0000313" key="2">
    <source>
        <dbReference type="EMBL" id="MDR7083650.1"/>
    </source>
</evidence>
<evidence type="ECO:0000256" key="1">
    <source>
        <dbReference type="SAM" id="Phobius"/>
    </source>
</evidence>
<evidence type="ECO:0000313" key="3">
    <source>
        <dbReference type="Proteomes" id="UP001252243"/>
    </source>
</evidence>
<dbReference type="EMBL" id="JAVDVQ010000012">
    <property type="protein sequence ID" value="MDR7083650.1"/>
    <property type="molecule type" value="Genomic_DNA"/>
</dbReference>